<keyword evidence="2" id="KW-1185">Reference proteome</keyword>
<evidence type="ECO:0000313" key="2">
    <source>
        <dbReference type="Proteomes" id="UP000323505"/>
    </source>
</evidence>
<protein>
    <submittedName>
        <fullName evidence="1">Uncharacterized protein</fullName>
    </submittedName>
</protein>
<organism evidence="1 2">
    <name type="scientific">Actinomadura decatromicini</name>
    <dbReference type="NCBI Taxonomy" id="2604572"/>
    <lineage>
        <taxon>Bacteria</taxon>
        <taxon>Bacillati</taxon>
        <taxon>Actinomycetota</taxon>
        <taxon>Actinomycetes</taxon>
        <taxon>Streptosporangiales</taxon>
        <taxon>Thermomonosporaceae</taxon>
        <taxon>Actinomadura</taxon>
    </lineage>
</organism>
<evidence type="ECO:0000313" key="1">
    <source>
        <dbReference type="EMBL" id="TYK50880.1"/>
    </source>
</evidence>
<accession>A0A5D3FT00</accession>
<dbReference type="Proteomes" id="UP000323505">
    <property type="component" value="Unassembled WGS sequence"/>
</dbReference>
<sequence>MDAYAVTASRDGKFWMLEINGPGLKRPGATQVRRLDQELAMARDWLGTRFALLDDYTVEVTITPPALHREDH</sequence>
<dbReference type="AlphaFoldDB" id="A0A5D3FT00"/>
<gene>
    <name evidence="1" type="ORF">FXF68_10470</name>
</gene>
<dbReference type="RefSeq" id="WP_148758720.1">
    <property type="nucleotide sequence ID" value="NZ_VSRQ01000002.1"/>
</dbReference>
<name>A0A5D3FT00_9ACTN</name>
<comment type="caution">
    <text evidence="1">The sequence shown here is derived from an EMBL/GenBank/DDBJ whole genome shotgun (WGS) entry which is preliminary data.</text>
</comment>
<proteinExistence type="predicted"/>
<reference evidence="1 2" key="1">
    <citation type="submission" date="2019-08" db="EMBL/GenBank/DDBJ databases">
        <title>Actinomadura sp. nov. CYP1-5 isolated from mountain soil.</title>
        <authorList>
            <person name="Songsumanus A."/>
            <person name="Kuncharoen N."/>
            <person name="Kudo T."/>
            <person name="Yuki M."/>
            <person name="Igarashi Y."/>
            <person name="Tanasupawat S."/>
        </authorList>
    </citation>
    <scope>NUCLEOTIDE SEQUENCE [LARGE SCALE GENOMIC DNA]</scope>
    <source>
        <strain evidence="1 2">CYP1-5</strain>
    </source>
</reference>
<dbReference type="EMBL" id="VSRQ01000002">
    <property type="protein sequence ID" value="TYK50880.1"/>
    <property type="molecule type" value="Genomic_DNA"/>
</dbReference>